<dbReference type="RefSeq" id="WP_073123159.1">
    <property type="nucleotide sequence ID" value="NZ_FRAA01000005.1"/>
</dbReference>
<organism evidence="1 2">
    <name type="scientific">Reichenbachiella agariperforans</name>
    <dbReference type="NCBI Taxonomy" id="156994"/>
    <lineage>
        <taxon>Bacteria</taxon>
        <taxon>Pseudomonadati</taxon>
        <taxon>Bacteroidota</taxon>
        <taxon>Cytophagia</taxon>
        <taxon>Cytophagales</taxon>
        <taxon>Reichenbachiellaceae</taxon>
        <taxon>Reichenbachiella</taxon>
    </lineage>
</organism>
<gene>
    <name evidence="1" type="ORF">SAMN04488028_10593</name>
</gene>
<dbReference type="Proteomes" id="UP000184474">
    <property type="component" value="Unassembled WGS sequence"/>
</dbReference>
<evidence type="ECO:0008006" key="3">
    <source>
        <dbReference type="Google" id="ProtNLM"/>
    </source>
</evidence>
<dbReference type="AlphaFoldDB" id="A0A1M6SP72"/>
<evidence type="ECO:0000313" key="2">
    <source>
        <dbReference type="Proteomes" id="UP000184474"/>
    </source>
</evidence>
<evidence type="ECO:0000313" key="1">
    <source>
        <dbReference type="EMBL" id="SHK46466.1"/>
    </source>
</evidence>
<dbReference type="EMBL" id="FRAA01000005">
    <property type="protein sequence ID" value="SHK46466.1"/>
    <property type="molecule type" value="Genomic_DNA"/>
</dbReference>
<dbReference type="STRING" id="156994.SAMN04488028_10593"/>
<proteinExistence type="predicted"/>
<sequence length="160" mass="17723">MTKHISNIPSWSMVIILALLVGFSSCKSKKKLTKSSDAPIVTTTQEVEPIEEPEEKPEVEPVEKVLSKEEKLTNYFNAVATSSSTASANASIEEALTMFGRPDAPVLIVIYKDGSEAGYDEPTTIDNYLHYLKDTKNNKAVIEEIVYDDNGQIKELVLKK</sequence>
<keyword evidence="2" id="KW-1185">Reference proteome</keyword>
<protein>
    <recommendedName>
        <fullName evidence="3">Nucleoid-structuring protein H-NS</fullName>
    </recommendedName>
</protein>
<accession>A0A1M6SP72</accession>
<dbReference type="PROSITE" id="PS51257">
    <property type="entry name" value="PROKAR_LIPOPROTEIN"/>
    <property type="match status" value="1"/>
</dbReference>
<reference evidence="2" key="1">
    <citation type="submission" date="2016-11" db="EMBL/GenBank/DDBJ databases">
        <authorList>
            <person name="Varghese N."/>
            <person name="Submissions S."/>
        </authorList>
    </citation>
    <scope>NUCLEOTIDE SEQUENCE [LARGE SCALE GENOMIC DNA]</scope>
    <source>
        <strain evidence="2">DSM 26134</strain>
    </source>
</reference>
<name>A0A1M6SP72_REIAG</name>